<dbReference type="Gene3D" id="3.80.10.10">
    <property type="entry name" value="Ribonuclease Inhibitor"/>
    <property type="match status" value="1"/>
</dbReference>
<sequence>MSQATLTLSRLPTELWYHSFTFLNKNDLRHLCLVSKDFLPEGRRLLYRDVALKGSIGMMLWTEMILSSDVHPPLVRSVTLPTRANLTGYYIRALTRCLSMLPRLTALNIKHAMTVDSTNAYLVPEMLEGCSSCLVAFHHDLADIGLNHSLFSPSGFYSTHAGIERLYLANTRIQDFLPAHLEEKIPPNILPRLLTLHIENLEILRAFRAKPIRRLRISETVFLTPSDIEKLGLILDSFRNTLSSLCIKFSSPISPSEETSTLAEVMEMLVMCAPKLSHLYIFGDVPELISGMHSDAPRFSSSLRALSNLTCLVFGISRLHRQHACLSTDSVLPETLVDHLFMWSDKLQEVTIGCFSPVKASSSSLFGRNSASFVRSSAGGVDRVSLCQVDCTLTEDAWATA</sequence>
<dbReference type="OrthoDB" id="3232239at2759"/>
<proteinExistence type="predicted"/>
<gene>
    <name evidence="2" type="ORF">D9756_004532</name>
</gene>
<dbReference type="AlphaFoldDB" id="A0A8H5GA09"/>
<accession>A0A8H5GA09</accession>
<organism evidence="2 3">
    <name type="scientific">Leucocoprinus leucothites</name>
    <dbReference type="NCBI Taxonomy" id="201217"/>
    <lineage>
        <taxon>Eukaryota</taxon>
        <taxon>Fungi</taxon>
        <taxon>Dikarya</taxon>
        <taxon>Basidiomycota</taxon>
        <taxon>Agaricomycotina</taxon>
        <taxon>Agaricomycetes</taxon>
        <taxon>Agaricomycetidae</taxon>
        <taxon>Agaricales</taxon>
        <taxon>Agaricineae</taxon>
        <taxon>Agaricaceae</taxon>
        <taxon>Leucocoprinus</taxon>
    </lineage>
</organism>
<dbReference type="InterPro" id="IPR032675">
    <property type="entry name" value="LRR_dom_sf"/>
</dbReference>
<dbReference type="CDD" id="cd09917">
    <property type="entry name" value="F-box_SF"/>
    <property type="match status" value="1"/>
</dbReference>
<dbReference type="SUPFAM" id="SSF52047">
    <property type="entry name" value="RNI-like"/>
    <property type="match status" value="1"/>
</dbReference>
<dbReference type="PROSITE" id="PS50181">
    <property type="entry name" value="FBOX"/>
    <property type="match status" value="1"/>
</dbReference>
<comment type="caution">
    <text evidence="2">The sequence shown here is derived from an EMBL/GenBank/DDBJ whole genome shotgun (WGS) entry which is preliminary data.</text>
</comment>
<protein>
    <recommendedName>
        <fullName evidence="1">F-box domain-containing protein</fullName>
    </recommendedName>
</protein>
<name>A0A8H5GA09_9AGAR</name>
<dbReference type="Proteomes" id="UP000559027">
    <property type="component" value="Unassembled WGS sequence"/>
</dbReference>
<reference evidence="2 3" key="1">
    <citation type="journal article" date="2020" name="ISME J.">
        <title>Uncovering the hidden diversity of litter-decomposition mechanisms in mushroom-forming fungi.</title>
        <authorList>
            <person name="Floudas D."/>
            <person name="Bentzer J."/>
            <person name="Ahren D."/>
            <person name="Johansson T."/>
            <person name="Persson P."/>
            <person name="Tunlid A."/>
        </authorList>
    </citation>
    <scope>NUCLEOTIDE SEQUENCE [LARGE SCALE GENOMIC DNA]</scope>
    <source>
        <strain evidence="2 3">CBS 146.42</strain>
    </source>
</reference>
<evidence type="ECO:0000259" key="1">
    <source>
        <dbReference type="PROSITE" id="PS50181"/>
    </source>
</evidence>
<dbReference type="InterPro" id="IPR001810">
    <property type="entry name" value="F-box_dom"/>
</dbReference>
<keyword evidence="3" id="KW-1185">Reference proteome</keyword>
<dbReference type="EMBL" id="JAACJO010000003">
    <property type="protein sequence ID" value="KAF5361049.1"/>
    <property type="molecule type" value="Genomic_DNA"/>
</dbReference>
<evidence type="ECO:0000313" key="3">
    <source>
        <dbReference type="Proteomes" id="UP000559027"/>
    </source>
</evidence>
<evidence type="ECO:0000313" key="2">
    <source>
        <dbReference type="EMBL" id="KAF5361049.1"/>
    </source>
</evidence>
<feature type="domain" description="F-box" evidence="1">
    <location>
        <begin position="5"/>
        <end position="50"/>
    </location>
</feature>